<dbReference type="GO" id="GO:0003677">
    <property type="term" value="F:DNA binding"/>
    <property type="evidence" value="ECO:0007669"/>
    <property type="project" value="InterPro"/>
</dbReference>
<gene>
    <name evidence="3" type="ORF">STRAU_1815</name>
</gene>
<comment type="caution">
    <text evidence="3">The sequence shown here is derived from an EMBL/GenBank/DDBJ whole genome shotgun (WGS) entry which is preliminary data.</text>
</comment>
<dbReference type="RefSeq" id="WP_016639945.1">
    <property type="nucleotide sequence ID" value="NZ_AOPZ01000067.1"/>
</dbReference>
<dbReference type="PATRIC" id="fig|1286094.4.peg.1792"/>
<evidence type="ECO:0000259" key="2">
    <source>
        <dbReference type="PROSITE" id="PS50943"/>
    </source>
</evidence>
<organism evidence="3 4">
    <name type="scientific">Streptomyces aurantiacus JA 4570</name>
    <dbReference type="NCBI Taxonomy" id="1286094"/>
    <lineage>
        <taxon>Bacteria</taxon>
        <taxon>Bacillati</taxon>
        <taxon>Actinomycetota</taxon>
        <taxon>Actinomycetes</taxon>
        <taxon>Kitasatosporales</taxon>
        <taxon>Streptomycetaceae</taxon>
        <taxon>Streptomyces</taxon>
        <taxon>Streptomyces aurantiacus group</taxon>
    </lineage>
</organism>
<dbReference type="InterPro" id="IPR001387">
    <property type="entry name" value="Cro/C1-type_HTH"/>
</dbReference>
<feature type="region of interest" description="Disordered" evidence="1">
    <location>
        <begin position="17"/>
        <end position="39"/>
    </location>
</feature>
<dbReference type="SMART" id="SM00530">
    <property type="entry name" value="HTH_XRE"/>
    <property type="match status" value="1"/>
</dbReference>
<dbReference type="Proteomes" id="UP000014629">
    <property type="component" value="Unassembled WGS sequence"/>
</dbReference>
<dbReference type="InterPro" id="IPR041413">
    <property type="entry name" value="MLTR_LBD"/>
</dbReference>
<accession>S4AUR7</accession>
<dbReference type="CDD" id="cd00093">
    <property type="entry name" value="HTH_XRE"/>
    <property type="match status" value="1"/>
</dbReference>
<reference evidence="3 4" key="1">
    <citation type="submission" date="2013-02" db="EMBL/GenBank/DDBJ databases">
        <title>Draft Genome Sequence of Streptomyces aurantiacus, Which Produces Setomimycin.</title>
        <authorList>
            <person name="Gruening B.A."/>
            <person name="Praeg A."/>
            <person name="Erxleben A."/>
            <person name="Guenther S."/>
            <person name="Mueller M."/>
        </authorList>
    </citation>
    <scope>NUCLEOTIDE SEQUENCE [LARGE SCALE GENOMIC DNA]</scope>
    <source>
        <strain evidence="3 4">JA 4570</strain>
    </source>
</reference>
<dbReference type="AlphaFoldDB" id="S4AUR7"/>
<name>S4AUR7_9ACTN</name>
<protein>
    <recommendedName>
        <fullName evidence="2">HTH cro/C1-type domain-containing protein</fullName>
    </recommendedName>
</protein>
<dbReference type="Pfam" id="PF17765">
    <property type="entry name" value="MLTR_LBD"/>
    <property type="match status" value="1"/>
</dbReference>
<evidence type="ECO:0000313" key="4">
    <source>
        <dbReference type="Proteomes" id="UP000014629"/>
    </source>
</evidence>
<evidence type="ECO:0000256" key="1">
    <source>
        <dbReference type="SAM" id="MobiDB-lite"/>
    </source>
</evidence>
<dbReference type="PANTHER" id="PTHR35010">
    <property type="entry name" value="BLL4672 PROTEIN-RELATED"/>
    <property type="match status" value="1"/>
</dbReference>
<dbReference type="EMBL" id="AOPZ01000067">
    <property type="protein sequence ID" value="EPH45187.1"/>
    <property type="molecule type" value="Genomic_DNA"/>
</dbReference>
<dbReference type="Gene3D" id="3.30.450.180">
    <property type="match status" value="1"/>
</dbReference>
<feature type="domain" description="HTH cro/C1-type" evidence="2">
    <location>
        <begin position="33"/>
        <end position="84"/>
    </location>
</feature>
<keyword evidence="4" id="KW-1185">Reference proteome</keyword>
<dbReference type="Pfam" id="PF13560">
    <property type="entry name" value="HTH_31"/>
    <property type="match status" value="1"/>
</dbReference>
<dbReference type="Gene3D" id="1.10.260.40">
    <property type="entry name" value="lambda repressor-like DNA-binding domains"/>
    <property type="match status" value="1"/>
</dbReference>
<dbReference type="PROSITE" id="PS50943">
    <property type="entry name" value="HTH_CROC1"/>
    <property type="match status" value="1"/>
</dbReference>
<evidence type="ECO:0000313" key="3">
    <source>
        <dbReference type="EMBL" id="EPH45187.1"/>
    </source>
</evidence>
<proteinExistence type="predicted"/>
<dbReference type="SUPFAM" id="SSF47413">
    <property type="entry name" value="lambda repressor-like DNA-binding domains"/>
    <property type="match status" value="1"/>
</dbReference>
<sequence>MNNKEALQQLLQYKRGQISPTELGSPRPTGRGRRSRGLSQARVAQELFVSERTYALLERGEMAQPSANFLDNVARVLRMREAERTALYVYALGYEPPFPMDPMAGTHVGPAWLTAVHRVKGQPCYINDVAWNVLACNDDFVRMFPQVPGTTPQLPERNLMRWMLLREDARECHLVDWEANWAIKVAAQLRTAYAAHPNNKDLQMLDEEVNDDPVAGPIYRRHNVAYVHPDGDARPMRHAGVASLGVDGEGVTRCCAQHLPSVLGSVTMCTAQPLQSPGSRFFFLVFAPTSAEPAEAGRHVSATGEPAGVLPGSRAGENA</sequence>
<feature type="region of interest" description="Disordered" evidence="1">
    <location>
        <begin position="295"/>
        <end position="319"/>
    </location>
</feature>
<dbReference type="InterPro" id="IPR010982">
    <property type="entry name" value="Lambda_DNA-bd_dom_sf"/>
</dbReference>
<dbReference type="PANTHER" id="PTHR35010:SF2">
    <property type="entry name" value="BLL4672 PROTEIN"/>
    <property type="match status" value="1"/>
</dbReference>
<dbReference type="OrthoDB" id="4144527at2"/>